<comment type="caution">
    <text evidence="1">The sequence shown here is derived from an EMBL/GenBank/DDBJ whole genome shotgun (WGS) entry which is preliminary data.</text>
</comment>
<name>A0ABR9VRP8_9SYNC</name>
<evidence type="ECO:0000313" key="1">
    <source>
        <dbReference type="EMBL" id="MBE9253721.1"/>
    </source>
</evidence>
<protein>
    <submittedName>
        <fullName evidence="1">DUF1997 domain-containing protein</fullName>
    </submittedName>
</protein>
<dbReference type="Pfam" id="PF09366">
    <property type="entry name" value="DUF1997"/>
    <property type="match status" value="1"/>
</dbReference>
<dbReference type="InterPro" id="IPR018971">
    <property type="entry name" value="DUF1997"/>
</dbReference>
<dbReference type="EMBL" id="JADEVV010000017">
    <property type="protein sequence ID" value="MBE9253721.1"/>
    <property type="molecule type" value="Genomic_DNA"/>
</dbReference>
<proteinExistence type="predicted"/>
<reference evidence="1 2" key="1">
    <citation type="submission" date="2020-10" db="EMBL/GenBank/DDBJ databases">
        <authorList>
            <person name="Castelo-Branco R."/>
            <person name="Eusebio N."/>
            <person name="Adriana R."/>
            <person name="Vieira A."/>
            <person name="Brugerolle De Fraissinette N."/>
            <person name="Rezende De Castro R."/>
            <person name="Schneider M.P."/>
            <person name="Vasconcelos V."/>
            <person name="Leao P.N."/>
        </authorList>
    </citation>
    <scope>NUCLEOTIDE SEQUENCE [LARGE SCALE GENOMIC DNA]</scope>
    <source>
        <strain evidence="1 2">LEGE 00031</strain>
    </source>
</reference>
<accession>A0ABR9VRP8</accession>
<organism evidence="1 2">
    <name type="scientific">Synechocystis salina LEGE 00031</name>
    <dbReference type="NCBI Taxonomy" id="1828736"/>
    <lineage>
        <taxon>Bacteria</taxon>
        <taxon>Bacillati</taxon>
        <taxon>Cyanobacteriota</taxon>
        <taxon>Cyanophyceae</taxon>
        <taxon>Synechococcales</taxon>
        <taxon>Merismopediaceae</taxon>
        <taxon>Synechocystis</taxon>
    </lineage>
</organism>
<dbReference type="PANTHER" id="PTHR34131:SF3">
    <property type="entry name" value="(RAP ANNOTATION RELEASE2) GALACTOSE-BINDING LIKE DOMAIN CONTAINING PROTEIN"/>
    <property type="match status" value="1"/>
</dbReference>
<keyword evidence="2" id="KW-1185">Reference proteome</keyword>
<evidence type="ECO:0000313" key="2">
    <source>
        <dbReference type="Proteomes" id="UP000658720"/>
    </source>
</evidence>
<dbReference type="PANTHER" id="PTHR34131">
    <property type="entry name" value="(RAP ANNOTATION RELEASE2) GALACTOSE-BINDING LIKE DOMAIN CONTAINING PROTEIN"/>
    <property type="match status" value="1"/>
</dbReference>
<dbReference type="Proteomes" id="UP000658720">
    <property type="component" value="Unassembled WGS sequence"/>
</dbReference>
<gene>
    <name evidence="1" type="ORF">IQ217_07610</name>
</gene>
<sequence length="211" mass="24138">MEMFASGQEVEDYLQAHQGWFRRCAQPMQADPLGDHGYVLTIGKFGALGFDVEPKIAVMLEPPQDGNYLMHTVPLPDGPDLGYEVDFLSNMTLHQVNGDRLTEKSLKQFAQAEIPWPETITQVEWDLKMDVAVQFPGYIYKLPMKLIQSTGDRLLTEIIRQVSPRLTYKVQQDFHQEKSLPLPPKSGRYFQRVKRAGEDQLEPDLETEVES</sequence>